<dbReference type="GO" id="GO:0005737">
    <property type="term" value="C:cytoplasm"/>
    <property type="evidence" value="ECO:0007669"/>
    <property type="project" value="TreeGrafter"/>
</dbReference>
<dbReference type="InterPro" id="IPR035979">
    <property type="entry name" value="RBD_domain_sf"/>
</dbReference>
<reference evidence="2" key="1">
    <citation type="journal article" date="2023" name="BMC Genomics">
        <title>Chromosome-level genome assemblies of Cutaneotrichosporon spp. (Trichosporonales, Basidiomycota) reveal imbalanced evolution between nucleotide sequences and chromosome synteny.</title>
        <authorList>
            <person name="Kobayashi Y."/>
            <person name="Kayamori A."/>
            <person name="Aoki K."/>
            <person name="Shiwa Y."/>
            <person name="Matsutani M."/>
            <person name="Fujita N."/>
            <person name="Sugita T."/>
            <person name="Iwasaki W."/>
            <person name="Tanaka N."/>
            <person name="Takashima M."/>
        </authorList>
    </citation>
    <scope>NUCLEOTIDE SEQUENCE</scope>
    <source>
        <strain evidence="2">HIS016</strain>
    </source>
</reference>
<dbReference type="SUPFAM" id="SSF54928">
    <property type="entry name" value="RNA-binding domain, RBD"/>
    <property type="match status" value="1"/>
</dbReference>
<dbReference type="GO" id="GO:0008597">
    <property type="term" value="F:calcium-dependent protein serine/threonine phosphatase regulator activity"/>
    <property type="evidence" value="ECO:0007669"/>
    <property type="project" value="TreeGrafter"/>
</dbReference>
<sequence>MPPGSLDLPPALSPEPEPDTNTLAILLPHQAFFALASLQILRDAFGAYGTLAHWAPVRAMGRIIAVYTDNADAAAAKRGADGLKLDVALVDVDAVPVKETKETKAKGEDGQYFGHSCQSSRASNKSKGYILRVYSLPPTPLDSETDHLRPPEHERNFLISPPGSPPEGWEPIIEDGPNMAPLADDLKRALEALQLQALGRHRSGPEVILDEGGVRVEVEDMDTTDEVPEWGEEFVVAGGADMWEAPQQHGGLGGLAGGGYTPAGRIMPTARPPVPGE</sequence>
<dbReference type="EMBL" id="BTCM01000001">
    <property type="protein sequence ID" value="GMK54471.1"/>
    <property type="molecule type" value="Genomic_DNA"/>
</dbReference>
<proteinExistence type="inferred from homology"/>
<dbReference type="GO" id="GO:0003676">
    <property type="term" value="F:nucleic acid binding"/>
    <property type="evidence" value="ECO:0007669"/>
    <property type="project" value="InterPro"/>
</dbReference>
<accession>A0AAD3Y914</accession>
<evidence type="ECO:0000313" key="3">
    <source>
        <dbReference type="Proteomes" id="UP001222932"/>
    </source>
</evidence>
<protein>
    <recommendedName>
        <fullName evidence="4">Calcipressin</fullName>
    </recommendedName>
</protein>
<keyword evidence="3" id="KW-1185">Reference proteome</keyword>
<evidence type="ECO:0000256" key="1">
    <source>
        <dbReference type="ARBA" id="ARBA00008209"/>
    </source>
</evidence>
<comment type="caution">
    <text evidence="2">The sequence shown here is derived from an EMBL/GenBank/DDBJ whole genome shotgun (WGS) entry which is preliminary data.</text>
</comment>
<dbReference type="InterPro" id="IPR006931">
    <property type="entry name" value="Calcipressin"/>
</dbReference>
<dbReference type="PANTHER" id="PTHR10300">
    <property type="entry name" value="CALCIPRESSIN"/>
    <property type="match status" value="1"/>
</dbReference>
<organism evidence="2 3">
    <name type="scientific">Cutaneotrichosporon spelunceum</name>
    <dbReference type="NCBI Taxonomy" id="1672016"/>
    <lineage>
        <taxon>Eukaryota</taxon>
        <taxon>Fungi</taxon>
        <taxon>Dikarya</taxon>
        <taxon>Basidiomycota</taxon>
        <taxon>Agaricomycotina</taxon>
        <taxon>Tremellomycetes</taxon>
        <taxon>Trichosporonales</taxon>
        <taxon>Trichosporonaceae</taxon>
        <taxon>Cutaneotrichosporon</taxon>
    </lineage>
</organism>
<dbReference type="PANTHER" id="PTHR10300:SF14">
    <property type="entry name" value="PROTEIN SARAH"/>
    <property type="match status" value="1"/>
</dbReference>
<dbReference type="GO" id="GO:0019722">
    <property type="term" value="P:calcium-mediated signaling"/>
    <property type="evidence" value="ECO:0007669"/>
    <property type="project" value="InterPro"/>
</dbReference>
<dbReference type="GO" id="GO:0005634">
    <property type="term" value="C:nucleus"/>
    <property type="evidence" value="ECO:0007669"/>
    <property type="project" value="TreeGrafter"/>
</dbReference>
<dbReference type="AlphaFoldDB" id="A0AAD3Y914"/>
<gene>
    <name evidence="2" type="ORF">CspeluHIS016_0110570</name>
</gene>
<reference evidence="2" key="2">
    <citation type="submission" date="2023-06" db="EMBL/GenBank/DDBJ databases">
        <authorList>
            <person name="Kobayashi Y."/>
            <person name="Kayamori A."/>
            <person name="Aoki K."/>
            <person name="Shiwa Y."/>
            <person name="Fujita N."/>
            <person name="Sugita T."/>
            <person name="Iwasaki W."/>
            <person name="Tanaka N."/>
            <person name="Takashima M."/>
        </authorList>
    </citation>
    <scope>NUCLEOTIDE SEQUENCE</scope>
    <source>
        <strain evidence="2">HIS016</strain>
    </source>
</reference>
<dbReference type="Pfam" id="PF04847">
    <property type="entry name" value="Calcipressin"/>
    <property type="match status" value="1"/>
</dbReference>
<evidence type="ECO:0000313" key="2">
    <source>
        <dbReference type="EMBL" id="GMK54471.1"/>
    </source>
</evidence>
<evidence type="ECO:0008006" key="4">
    <source>
        <dbReference type="Google" id="ProtNLM"/>
    </source>
</evidence>
<comment type="similarity">
    <text evidence="1">Belongs to the RCAN family.</text>
</comment>
<name>A0AAD3Y914_9TREE</name>
<dbReference type="Proteomes" id="UP001222932">
    <property type="component" value="Unassembled WGS sequence"/>
</dbReference>